<protein>
    <submittedName>
        <fullName evidence="5">Biotin-dependent carboxyltransferase family protein</fullName>
    </submittedName>
</protein>
<dbReference type="SUPFAM" id="SSF50891">
    <property type="entry name" value="Cyclophilin-like"/>
    <property type="match status" value="1"/>
</dbReference>
<dbReference type="GO" id="GO:0005524">
    <property type="term" value="F:ATP binding"/>
    <property type="evidence" value="ECO:0007669"/>
    <property type="project" value="UniProtKB-KW"/>
</dbReference>
<proteinExistence type="predicted"/>
<dbReference type="PANTHER" id="PTHR43309:SF5">
    <property type="entry name" value="5-OXOPROLINASE SUBUNIT C"/>
    <property type="match status" value="1"/>
</dbReference>
<dbReference type="PANTHER" id="PTHR43309">
    <property type="entry name" value="5-OXOPROLINASE SUBUNIT C"/>
    <property type="match status" value="1"/>
</dbReference>
<keyword evidence="2" id="KW-0378">Hydrolase</keyword>
<evidence type="ECO:0000256" key="2">
    <source>
        <dbReference type="ARBA" id="ARBA00022801"/>
    </source>
</evidence>
<sequence length="330" mass="36887">MGIFVLDGGFFTTVQDLGRWGVQKDGVPVSGVMDDFASRLANFLVGNEANEAVLEITMLGPTLRFEIGTVVAICGGEFSGKLNDQSVPLWQPFMVQPGDILAIGACRIGYRGYVAVSGGLHVPLLMNSRSTYTKAAIGGFYGRPLQKDDELSLRPAPCLPEWQPSWGIAFSIRQYINSQEKVIRAVEGPDFHTFTKESIEHFFTEVYEVTTQSDRMGYRLRGQKLQRSVDQEIVSEAVTFGTVQVPASGDPIVLMADRQTTGGYPRIAQVLAVDLPILAQARPGDRIRFQPSSWQEAQRLYIQREREMMYSRAIIRQKWREINGANRFKL</sequence>
<dbReference type="Proteomes" id="UP001339962">
    <property type="component" value="Unassembled WGS sequence"/>
</dbReference>
<reference evidence="5 6" key="1">
    <citation type="submission" date="2023-03" db="EMBL/GenBank/DDBJ databases">
        <title>Bacillus Genome Sequencing.</title>
        <authorList>
            <person name="Dunlap C."/>
        </authorList>
    </citation>
    <scope>NUCLEOTIDE SEQUENCE [LARGE SCALE GENOMIC DNA]</scope>
    <source>
        <strain evidence="5 6">NRS-38</strain>
    </source>
</reference>
<dbReference type="EMBL" id="JARTLI010000036">
    <property type="protein sequence ID" value="MED5052857.1"/>
    <property type="molecule type" value="Genomic_DNA"/>
</dbReference>
<gene>
    <name evidence="5" type="ORF">P9850_13680</name>
</gene>
<dbReference type="InterPro" id="IPR029000">
    <property type="entry name" value="Cyclophilin-like_dom_sf"/>
</dbReference>
<keyword evidence="1" id="KW-0547">Nucleotide-binding</keyword>
<evidence type="ECO:0000313" key="5">
    <source>
        <dbReference type="EMBL" id="MED5052857.1"/>
    </source>
</evidence>
<evidence type="ECO:0000256" key="1">
    <source>
        <dbReference type="ARBA" id="ARBA00022741"/>
    </source>
</evidence>
<feature type="domain" description="Carboxyltransferase" evidence="4">
    <location>
        <begin position="24"/>
        <end position="307"/>
    </location>
</feature>
<dbReference type="AlphaFoldDB" id="A0ABD5IWX9"/>
<dbReference type="NCBIfam" id="TIGR00724">
    <property type="entry name" value="urea_amlyse_rel"/>
    <property type="match status" value="1"/>
</dbReference>
<dbReference type="InterPro" id="IPR052708">
    <property type="entry name" value="PxpC"/>
</dbReference>
<dbReference type="GO" id="GO:0016787">
    <property type="term" value="F:hydrolase activity"/>
    <property type="evidence" value="ECO:0007669"/>
    <property type="project" value="UniProtKB-KW"/>
</dbReference>
<evidence type="ECO:0000313" key="6">
    <source>
        <dbReference type="Proteomes" id="UP001339962"/>
    </source>
</evidence>
<accession>A0ABD5IWX9</accession>
<comment type="caution">
    <text evidence="5">The sequence shown here is derived from an EMBL/GenBank/DDBJ whole genome shotgun (WGS) entry which is preliminary data.</text>
</comment>
<dbReference type="InterPro" id="IPR003778">
    <property type="entry name" value="CT_A_B"/>
</dbReference>
<name>A0ABD5IWX9_9BACL</name>
<dbReference type="Gene3D" id="2.40.100.10">
    <property type="entry name" value="Cyclophilin-like"/>
    <property type="match status" value="1"/>
</dbReference>
<dbReference type="Pfam" id="PF02626">
    <property type="entry name" value="CT_A_B"/>
    <property type="match status" value="1"/>
</dbReference>
<evidence type="ECO:0000256" key="3">
    <source>
        <dbReference type="ARBA" id="ARBA00022840"/>
    </source>
</evidence>
<evidence type="ECO:0000259" key="4">
    <source>
        <dbReference type="SMART" id="SM00797"/>
    </source>
</evidence>
<keyword evidence="3" id="KW-0067">ATP-binding</keyword>
<dbReference type="RefSeq" id="WP_183186932.1">
    <property type="nucleotide sequence ID" value="NZ_JACIDF010000008.1"/>
</dbReference>
<organism evidence="5 6">
    <name type="scientific">Anoxybacteroides rupiense</name>
    <dbReference type="NCBI Taxonomy" id="311460"/>
    <lineage>
        <taxon>Bacteria</taxon>
        <taxon>Bacillati</taxon>
        <taxon>Bacillota</taxon>
        <taxon>Bacilli</taxon>
        <taxon>Bacillales</taxon>
        <taxon>Anoxybacillaceae</taxon>
        <taxon>Anoxybacteroides</taxon>
    </lineage>
</organism>
<dbReference type="SMART" id="SM00797">
    <property type="entry name" value="AHS2"/>
    <property type="match status" value="1"/>
</dbReference>